<dbReference type="SUPFAM" id="SSF55729">
    <property type="entry name" value="Acyl-CoA N-acyltransferases (Nat)"/>
    <property type="match status" value="1"/>
</dbReference>
<proteinExistence type="predicted"/>
<dbReference type="OrthoDB" id="9797178at2"/>
<dbReference type="CDD" id="cd04301">
    <property type="entry name" value="NAT_SF"/>
    <property type="match status" value="1"/>
</dbReference>
<organism evidence="2 3">
    <name type="scientific">Kribbella pratensis</name>
    <dbReference type="NCBI Taxonomy" id="2512112"/>
    <lineage>
        <taxon>Bacteria</taxon>
        <taxon>Bacillati</taxon>
        <taxon>Actinomycetota</taxon>
        <taxon>Actinomycetes</taxon>
        <taxon>Propionibacteriales</taxon>
        <taxon>Kribbellaceae</taxon>
        <taxon>Kribbella</taxon>
    </lineage>
</organism>
<name>A0A4R8CLJ7_9ACTN</name>
<evidence type="ECO:0000313" key="2">
    <source>
        <dbReference type="EMBL" id="TDW76908.1"/>
    </source>
</evidence>
<dbReference type="InterPro" id="IPR000182">
    <property type="entry name" value="GNAT_dom"/>
</dbReference>
<dbReference type="GO" id="GO:0016747">
    <property type="term" value="F:acyltransferase activity, transferring groups other than amino-acyl groups"/>
    <property type="evidence" value="ECO:0007669"/>
    <property type="project" value="InterPro"/>
</dbReference>
<keyword evidence="3" id="KW-1185">Reference proteome</keyword>
<dbReference type="Proteomes" id="UP000295146">
    <property type="component" value="Unassembled WGS sequence"/>
</dbReference>
<dbReference type="Pfam" id="PF00583">
    <property type="entry name" value="Acetyltransf_1"/>
    <property type="match status" value="1"/>
</dbReference>
<dbReference type="InterPro" id="IPR016181">
    <property type="entry name" value="Acyl_CoA_acyltransferase"/>
</dbReference>
<dbReference type="Gene3D" id="3.40.630.30">
    <property type="match status" value="1"/>
</dbReference>
<reference evidence="2 3" key="1">
    <citation type="submission" date="2019-03" db="EMBL/GenBank/DDBJ databases">
        <title>Genomic Encyclopedia of Type Strains, Phase III (KMG-III): the genomes of soil and plant-associated and newly described type strains.</title>
        <authorList>
            <person name="Whitman W."/>
        </authorList>
    </citation>
    <scope>NUCLEOTIDE SEQUENCE [LARGE SCALE GENOMIC DNA]</scope>
    <source>
        <strain evidence="2 3">VKM Ac-2573</strain>
    </source>
</reference>
<dbReference type="AlphaFoldDB" id="A0A4R8CLJ7"/>
<evidence type="ECO:0000259" key="1">
    <source>
        <dbReference type="PROSITE" id="PS51186"/>
    </source>
</evidence>
<dbReference type="EMBL" id="SODP01000001">
    <property type="protein sequence ID" value="TDW76908.1"/>
    <property type="molecule type" value="Genomic_DNA"/>
</dbReference>
<comment type="caution">
    <text evidence="2">The sequence shown here is derived from an EMBL/GenBank/DDBJ whole genome shotgun (WGS) entry which is preliminary data.</text>
</comment>
<dbReference type="RefSeq" id="WP_134100655.1">
    <property type="nucleotide sequence ID" value="NZ_SODP01000001.1"/>
</dbReference>
<sequence length="166" mass="18041">MSITWNTRVETPADVELIRDITRQAFGRQYEVDFLDAHRADPVAWLPGLMIVATTPDDRPVAYAALTRCHIGDKPVLSLGPVAVLPAYQKQGAGSAAVRAALATARDRGEGTVVVLGHDTYYPRFGFRQATEFGVHHPQYDGPNLMALALDDRAVPAGDLTYPVTV</sequence>
<accession>A0A4R8CLJ7</accession>
<feature type="domain" description="N-acetyltransferase" evidence="1">
    <location>
        <begin position="5"/>
        <end position="151"/>
    </location>
</feature>
<evidence type="ECO:0000313" key="3">
    <source>
        <dbReference type="Proteomes" id="UP000295146"/>
    </source>
</evidence>
<gene>
    <name evidence="2" type="ORF">EV653_2069</name>
</gene>
<protein>
    <submittedName>
        <fullName evidence="2">N-acetyltransferase YhbS</fullName>
    </submittedName>
</protein>
<dbReference type="PROSITE" id="PS51186">
    <property type="entry name" value="GNAT"/>
    <property type="match status" value="1"/>
</dbReference>